<sequence length="735" mass="84080">MLNFTIDTYDIKTEPDRNQDMSIPFETLPSLPVPFFLAQCVAHKHEILICGGFQNNECYSYHTIKEQYKRICSYPKGMIFSGHTIVKRVDAKNENAVTLLSFGGYPKHTLVMKYASVWDTNNKPTVRKIEQRKNSNQWLPLTDNLNNPIWIGRNNDNYFGMRAVIGGSNNHLLFITYRPNNIDVFNLDTLQYVKHYILPTESDLISSHCFVSKSKDQKSTMILFSEKTGLSIEYNENNNTFSYEKLLTCIAYKQYNRYAYVSIDDFIFFFGGWNEKSHFSNGIYKFSLKDKKWTKLERILSVSLRDCTGVINGDGTHVHIIGGSNGLAATSTHLRIKISDLLTKETEAERQWIVEEEKAREIEKQNEIIEREIKQIKTNSKYIEENTFEALKLKVNLAFSKKKKKKKWKLQVILYKIEMIIDSWLRLLSIRIGWIRDFDKIVLRYILVSVIFLPDDNVKNVKFSPDGTKIVAYSMDATIQQWDVISGYNIQMWRGNIGYSGLIQFSPDGKTIAACLSDCSIQLLDVHSGKELMRLRGHPKRISSIQFSPNGKILVSGSSDTTFRIWDVNSGNELRRLAGHLDSITNINFSPDSNFIVTASDAVRIWNITSYTLVRTCTGTKGTVTDAQFSPDGLCIVSCWADHKIRIFDVASGTQIKILEGHSGVINGMTILSDYQTIVSCSYDKTIRLWDMHLGIEIQTLKGYLCNVNGIYMSTDGNTIVSCNEDKLIRVWEAF</sequence>
<dbReference type="OrthoDB" id="538223at2759"/>
<dbReference type="InterPro" id="IPR011043">
    <property type="entry name" value="Gal_Oxase/kelch_b-propeller"/>
</dbReference>
<dbReference type="PANTHER" id="PTHR22847:SF637">
    <property type="entry name" value="WD REPEAT DOMAIN 5B"/>
    <property type="match status" value="1"/>
</dbReference>
<name>X6NCY0_RETFI</name>
<evidence type="ECO:0000256" key="3">
    <source>
        <dbReference type="PROSITE-ProRule" id="PRU00221"/>
    </source>
</evidence>
<accession>X6NCY0</accession>
<reference evidence="4 5" key="1">
    <citation type="journal article" date="2013" name="Curr. Biol.">
        <title>The Genome of the Foraminiferan Reticulomyxa filosa.</title>
        <authorList>
            <person name="Glockner G."/>
            <person name="Hulsmann N."/>
            <person name="Schleicher M."/>
            <person name="Noegel A.A."/>
            <person name="Eichinger L."/>
            <person name="Gallinger C."/>
            <person name="Pawlowski J."/>
            <person name="Sierra R."/>
            <person name="Euteneuer U."/>
            <person name="Pillet L."/>
            <person name="Moustafa A."/>
            <person name="Platzer M."/>
            <person name="Groth M."/>
            <person name="Szafranski K."/>
            <person name="Schliwa M."/>
        </authorList>
    </citation>
    <scope>NUCLEOTIDE SEQUENCE [LARGE SCALE GENOMIC DNA]</scope>
</reference>
<dbReference type="InterPro" id="IPR001680">
    <property type="entry name" value="WD40_rpt"/>
</dbReference>
<dbReference type="SUPFAM" id="SSF50965">
    <property type="entry name" value="Galactose oxidase, central domain"/>
    <property type="match status" value="1"/>
</dbReference>
<dbReference type="Pfam" id="PF00400">
    <property type="entry name" value="WD40"/>
    <property type="match status" value="6"/>
</dbReference>
<dbReference type="Proteomes" id="UP000023152">
    <property type="component" value="Unassembled WGS sequence"/>
</dbReference>
<feature type="repeat" description="WD" evidence="3">
    <location>
        <begin position="577"/>
        <end position="616"/>
    </location>
</feature>
<gene>
    <name evidence="4" type="ORF">RFI_13348</name>
</gene>
<dbReference type="Gene3D" id="2.130.10.10">
    <property type="entry name" value="YVTN repeat-like/Quinoprotein amine dehydrogenase"/>
    <property type="match status" value="2"/>
</dbReference>
<dbReference type="InterPro" id="IPR036322">
    <property type="entry name" value="WD40_repeat_dom_sf"/>
</dbReference>
<dbReference type="GO" id="GO:1990234">
    <property type="term" value="C:transferase complex"/>
    <property type="evidence" value="ECO:0007669"/>
    <property type="project" value="UniProtKB-ARBA"/>
</dbReference>
<evidence type="ECO:0000256" key="2">
    <source>
        <dbReference type="ARBA" id="ARBA00022737"/>
    </source>
</evidence>
<feature type="repeat" description="WD" evidence="3">
    <location>
        <begin position="535"/>
        <end position="576"/>
    </location>
</feature>
<evidence type="ECO:0000256" key="1">
    <source>
        <dbReference type="ARBA" id="ARBA00022574"/>
    </source>
</evidence>
<feature type="repeat" description="WD" evidence="3">
    <location>
        <begin position="451"/>
        <end position="492"/>
    </location>
</feature>
<proteinExistence type="predicted"/>
<dbReference type="SMART" id="SM00320">
    <property type="entry name" value="WD40"/>
    <property type="match status" value="7"/>
</dbReference>
<keyword evidence="5" id="KW-1185">Reference proteome</keyword>
<dbReference type="InterPro" id="IPR020472">
    <property type="entry name" value="WD40_PAC1"/>
</dbReference>
<keyword evidence="2" id="KW-0677">Repeat</keyword>
<dbReference type="PROSITE" id="PS00678">
    <property type="entry name" value="WD_REPEATS_1"/>
    <property type="match status" value="2"/>
</dbReference>
<dbReference type="AlphaFoldDB" id="X6NCY0"/>
<dbReference type="PROSITE" id="PS50294">
    <property type="entry name" value="WD_REPEATS_REGION"/>
    <property type="match status" value="3"/>
</dbReference>
<comment type="caution">
    <text evidence="4">The sequence shown here is derived from an EMBL/GenBank/DDBJ whole genome shotgun (WGS) entry which is preliminary data.</text>
</comment>
<dbReference type="Gene3D" id="2.120.10.80">
    <property type="entry name" value="Kelch-type beta propeller"/>
    <property type="match status" value="2"/>
</dbReference>
<dbReference type="InterPro" id="IPR015915">
    <property type="entry name" value="Kelch-typ_b-propeller"/>
</dbReference>
<dbReference type="EMBL" id="ASPP01009679">
    <property type="protein sequence ID" value="ETO23821.1"/>
    <property type="molecule type" value="Genomic_DNA"/>
</dbReference>
<evidence type="ECO:0000313" key="4">
    <source>
        <dbReference type="EMBL" id="ETO23821.1"/>
    </source>
</evidence>
<evidence type="ECO:0000313" key="5">
    <source>
        <dbReference type="Proteomes" id="UP000023152"/>
    </source>
</evidence>
<dbReference type="PROSITE" id="PS50082">
    <property type="entry name" value="WD_REPEATS_2"/>
    <property type="match status" value="5"/>
</dbReference>
<dbReference type="SUPFAM" id="SSF50978">
    <property type="entry name" value="WD40 repeat-like"/>
    <property type="match status" value="1"/>
</dbReference>
<organism evidence="4 5">
    <name type="scientific">Reticulomyxa filosa</name>
    <dbReference type="NCBI Taxonomy" id="46433"/>
    <lineage>
        <taxon>Eukaryota</taxon>
        <taxon>Sar</taxon>
        <taxon>Rhizaria</taxon>
        <taxon>Retaria</taxon>
        <taxon>Foraminifera</taxon>
        <taxon>Monothalamids</taxon>
        <taxon>Reticulomyxidae</taxon>
        <taxon>Reticulomyxa</taxon>
    </lineage>
</organism>
<protein>
    <submittedName>
        <fullName evidence="4">WD-40 repeat-containing protein</fullName>
    </submittedName>
</protein>
<dbReference type="InterPro" id="IPR015943">
    <property type="entry name" value="WD40/YVTN_repeat-like_dom_sf"/>
</dbReference>
<feature type="repeat" description="WD" evidence="3">
    <location>
        <begin position="659"/>
        <end position="700"/>
    </location>
</feature>
<keyword evidence="1 3" id="KW-0853">WD repeat</keyword>
<dbReference type="CDD" id="cd00200">
    <property type="entry name" value="WD40"/>
    <property type="match status" value="1"/>
</dbReference>
<dbReference type="PRINTS" id="PR00320">
    <property type="entry name" value="GPROTEINBRPT"/>
</dbReference>
<feature type="repeat" description="WD" evidence="3">
    <location>
        <begin position="701"/>
        <end position="735"/>
    </location>
</feature>
<dbReference type="InterPro" id="IPR019775">
    <property type="entry name" value="WD40_repeat_CS"/>
</dbReference>
<dbReference type="PANTHER" id="PTHR22847">
    <property type="entry name" value="WD40 REPEAT PROTEIN"/>
    <property type="match status" value="1"/>
</dbReference>